<sequence length="157" mass="16194">MNLDQQSVGFQATPRPAATTDSAADSSPAHVVIVATLLNATDASHFIDLNGTRYEVASEDVIDIQFPALSSAPAPAAESSDSTNEQAPPKEEAEGQPAQEGSDKDEPTSGPRLALVKIKPTAVLIQHVQVPAILVAAAGTWLAIVPSDQAAEQTAST</sequence>
<accession>A0A0P0ITS1</accession>
<feature type="region of interest" description="Disordered" evidence="1">
    <location>
        <begin position="1"/>
        <end position="26"/>
    </location>
</feature>
<keyword evidence="3" id="KW-1185">Reference proteome</keyword>
<feature type="compositionally biased region" description="Polar residues" evidence="1">
    <location>
        <begin position="1"/>
        <end position="10"/>
    </location>
</feature>
<dbReference type="AlphaFoldDB" id="A0A0P0ITS1"/>
<dbReference type="STRING" id="1079.BVIR_2838"/>
<evidence type="ECO:0000256" key="1">
    <source>
        <dbReference type="SAM" id="MobiDB-lite"/>
    </source>
</evidence>
<reference evidence="3" key="1">
    <citation type="journal article" date="2016" name="Genome Announc.">
        <title>Revised genome sequence of the purple photosynthetic bacterium Blastochloris viridis.</title>
        <authorList>
            <person name="Liu L.N."/>
            <person name="Faulkner M."/>
            <person name="Liu X."/>
            <person name="Huang F."/>
            <person name="Darby A.C."/>
            <person name="Hall N."/>
        </authorList>
    </citation>
    <scope>NUCLEOTIDE SEQUENCE [LARGE SCALE GENOMIC DNA]</scope>
    <source>
        <strain evidence="3">ATCC 19567 / DSM 133 / F</strain>
    </source>
</reference>
<dbReference type="KEGG" id="bvr:BVIR_2838"/>
<dbReference type="EMBL" id="LN907867">
    <property type="protein sequence ID" value="CUU43265.1"/>
    <property type="molecule type" value="Genomic_DNA"/>
</dbReference>
<organism evidence="2 3">
    <name type="scientific">Blastochloris viridis</name>
    <name type="common">Rhodopseudomonas viridis</name>
    <dbReference type="NCBI Taxonomy" id="1079"/>
    <lineage>
        <taxon>Bacteria</taxon>
        <taxon>Pseudomonadati</taxon>
        <taxon>Pseudomonadota</taxon>
        <taxon>Alphaproteobacteria</taxon>
        <taxon>Hyphomicrobiales</taxon>
        <taxon>Blastochloridaceae</taxon>
        <taxon>Blastochloris</taxon>
    </lineage>
</organism>
<protein>
    <submittedName>
        <fullName evidence="2">Uncharacterized protein</fullName>
    </submittedName>
</protein>
<gene>
    <name evidence="2" type="ORF">BVIRIDIS_22830</name>
</gene>
<feature type="region of interest" description="Disordered" evidence="1">
    <location>
        <begin position="69"/>
        <end position="111"/>
    </location>
</feature>
<name>A0A0P0ITS1_BLAVI</name>
<evidence type="ECO:0000313" key="2">
    <source>
        <dbReference type="EMBL" id="CUU43265.1"/>
    </source>
</evidence>
<evidence type="ECO:0000313" key="3">
    <source>
        <dbReference type="Proteomes" id="UP000065734"/>
    </source>
</evidence>
<dbReference type="RefSeq" id="WP_145911954.1">
    <property type="nucleotide sequence ID" value="NZ_AP014854.2"/>
</dbReference>
<dbReference type="Proteomes" id="UP000065734">
    <property type="component" value="Chromosome I"/>
</dbReference>
<feature type="compositionally biased region" description="Low complexity" evidence="1">
    <location>
        <begin position="12"/>
        <end position="26"/>
    </location>
</feature>
<proteinExistence type="predicted"/>
<feature type="compositionally biased region" description="Low complexity" evidence="1">
    <location>
        <begin position="69"/>
        <end position="82"/>
    </location>
</feature>